<sequence length="114" mass="13272">MQKRRTSPFPLPHHICKPMQRRRYYAPLQPRHYSHCNHCNHHSHSTSILALSSSRRSTPPHRQSFQFHNTSPPLHLATSPLLSRPRQNQNRKALQIQTSNARSANPSDQRDGEK</sequence>
<feature type="region of interest" description="Disordered" evidence="1">
    <location>
        <begin position="41"/>
        <end position="114"/>
    </location>
</feature>
<name>A0A8T0J3E7_CERPU</name>
<reference evidence="2" key="1">
    <citation type="submission" date="2020-06" db="EMBL/GenBank/DDBJ databases">
        <title>WGS assembly of Ceratodon purpureus strain R40.</title>
        <authorList>
            <person name="Carey S.B."/>
            <person name="Jenkins J."/>
            <person name="Shu S."/>
            <person name="Lovell J.T."/>
            <person name="Sreedasyam A."/>
            <person name="Maumus F."/>
            <person name="Tiley G.P."/>
            <person name="Fernandez-Pozo N."/>
            <person name="Barry K."/>
            <person name="Chen C."/>
            <person name="Wang M."/>
            <person name="Lipzen A."/>
            <person name="Daum C."/>
            <person name="Saski C.A."/>
            <person name="Payton A.C."/>
            <person name="Mcbreen J.C."/>
            <person name="Conrad R.E."/>
            <person name="Kollar L.M."/>
            <person name="Olsson S."/>
            <person name="Huttunen S."/>
            <person name="Landis J.B."/>
            <person name="Wickett N.J."/>
            <person name="Johnson M.G."/>
            <person name="Rensing S.A."/>
            <person name="Grimwood J."/>
            <person name="Schmutz J."/>
            <person name="Mcdaniel S.F."/>
        </authorList>
    </citation>
    <scope>NUCLEOTIDE SEQUENCE</scope>
    <source>
        <strain evidence="2">R40</strain>
    </source>
</reference>
<proteinExistence type="predicted"/>
<feature type="compositionally biased region" description="Low complexity" evidence="1">
    <location>
        <begin position="45"/>
        <end position="57"/>
    </location>
</feature>
<gene>
    <name evidence="2" type="ORF">KC19_1G069500</name>
</gene>
<organism evidence="2 3">
    <name type="scientific">Ceratodon purpureus</name>
    <name type="common">Fire moss</name>
    <name type="synonym">Dicranum purpureum</name>
    <dbReference type="NCBI Taxonomy" id="3225"/>
    <lineage>
        <taxon>Eukaryota</taxon>
        <taxon>Viridiplantae</taxon>
        <taxon>Streptophyta</taxon>
        <taxon>Embryophyta</taxon>
        <taxon>Bryophyta</taxon>
        <taxon>Bryophytina</taxon>
        <taxon>Bryopsida</taxon>
        <taxon>Dicranidae</taxon>
        <taxon>Pseudoditrichales</taxon>
        <taxon>Ditrichaceae</taxon>
        <taxon>Ceratodon</taxon>
    </lineage>
</organism>
<comment type="caution">
    <text evidence="2">The sequence shown here is derived from an EMBL/GenBank/DDBJ whole genome shotgun (WGS) entry which is preliminary data.</text>
</comment>
<evidence type="ECO:0000313" key="2">
    <source>
        <dbReference type="EMBL" id="KAG0590075.1"/>
    </source>
</evidence>
<accession>A0A8T0J3E7</accession>
<dbReference type="Proteomes" id="UP000822688">
    <property type="component" value="Chromosome 1"/>
</dbReference>
<dbReference type="AlphaFoldDB" id="A0A8T0J3E7"/>
<dbReference type="EMBL" id="CM026421">
    <property type="protein sequence ID" value="KAG0590075.1"/>
    <property type="molecule type" value="Genomic_DNA"/>
</dbReference>
<evidence type="ECO:0000313" key="3">
    <source>
        <dbReference type="Proteomes" id="UP000822688"/>
    </source>
</evidence>
<feature type="compositionally biased region" description="Polar residues" evidence="1">
    <location>
        <begin position="60"/>
        <end position="72"/>
    </location>
</feature>
<keyword evidence="3" id="KW-1185">Reference proteome</keyword>
<protein>
    <submittedName>
        <fullName evidence="2">Uncharacterized protein</fullName>
    </submittedName>
</protein>
<evidence type="ECO:0000256" key="1">
    <source>
        <dbReference type="SAM" id="MobiDB-lite"/>
    </source>
</evidence>
<feature type="compositionally biased region" description="Polar residues" evidence="1">
    <location>
        <begin position="85"/>
        <end position="107"/>
    </location>
</feature>